<accession>A0A975T4P2</accession>
<dbReference type="KEGG" id="rsin:B6N60_00568"/>
<dbReference type="Gene3D" id="2.160.20.10">
    <property type="entry name" value="Single-stranded right-handed beta-helix, Pectin lyase-like"/>
    <property type="match status" value="4"/>
</dbReference>
<reference evidence="2" key="1">
    <citation type="submission" date="2017-04" db="EMBL/GenBank/DDBJ databases">
        <title>Genome deletions in a multicellular cyanobacterial endosymbiont for morphological adaptation in marine diatoms.</title>
        <authorList>
            <person name="Wang Y."/>
            <person name="Gao H."/>
            <person name="Li R."/>
            <person name="Xu X."/>
        </authorList>
    </citation>
    <scope>NUCLEOTIDE SEQUENCE</scope>
    <source>
        <strain evidence="2">FACHB 800</strain>
    </source>
</reference>
<dbReference type="InterPro" id="IPR011050">
    <property type="entry name" value="Pectin_lyase_fold/virulence"/>
</dbReference>
<dbReference type="NCBIfam" id="TIGR01901">
    <property type="entry name" value="adhes_NPXG"/>
    <property type="match status" value="1"/>
</dbReference>
<dbReference type="AlphaFoldDB" id="A0A975T4P2"/>
<evidence type="ECO:0000259" key="1">
    <source>
        <dbReference type="SMART" id="SM00912"/>
    </source>
</evidence>
<sequence length="995" mass="102940">MFILWQWKQLVQLQIAISLVTTGIIVNSHSSFAQLKPDQTLGLENSVVKPIDELKDGIEKGAIRGTNLFHSFQEFNIGAGRSVYFANPVGIKNILTRVTGSNVSNILGTLGVNGTANLFLINPHGIYFGQNAKLDIQGSFIATTADSIQLGKYGLFSATNPENSNLLTISPNALFFNQLINQKNRDIQIENSEIEVNHGKTLAFIGGNLKIDNANLIAPGGRVELGGILGTGTVEINSENSNLKFIFPQSTPRGDVILSNQSLVNVRAGNRGDIAIHARKLQSQDSIMRAGIAANQGSVNSQAGNIDIHATESVTLDESQILNTVRPRGVGNSGHITITTGSLSLLGGSELNTSTFGQGNSGNIMIQTSGPISLAGVDASGELSSAIVTNVGDTGVGEGGSIDISAKSLTLNDGAEISASTKGKGNAGDITLKIKDSILLDEQMSQNWSSFIHSDVEKGAVGDGGSIFITAESLFLANEALLSAATGGRGNSGDITIDVKTLSLDGLFTAIIVGVGSNPQGVRGIGNGGNIKIIADRVSLSNGALIQLSTSGQGAVGALELTARTLSLTDGSEIQGSTFGSGTGGNITLNVSEAINLSGFGVYGASSGVLSGTREGSQGTGGNITVNTSALQITDGAVISGRTRSSKPGGNITINTNTLKILEGGQILAAAYSSGKAGNIIINAREGIMISGSDRTFDARLAQFGKPTVDPISSVSGIAVNSIGSAEGGKIFLQAGNLQLNHQGFITAETASNQGGDISLNLQNLLLMRNNSRITASAGTNKAGGDGGNININAPLIVAFPDENSDITANAFQGRGGNINITTDEIFGLEFRPQPTSQSDITASSELGVTGNVQITTPNVNTTSGLVELPNTLVDAESLVARNVCDVAAIKENSFVITGKGGLPADAQDLIANAPSLVEWFNRSDVENKSPVVVKQRPKSEDNSHQLSQRGIQQAQGWIVTTNGNVILTSAAPRTGLQTPNFIPSSCSVSARGYR</sequence>
<evidence type="ECO:0000313" key="3">
    <source>
        <dbReference type="Proteomes" id="UP000683511"/>
    </source>
</evidence>
<protein>
    <submittedName>
        <fullName evidence="2">Filamentous hemagglutinin family N-terminal domain protein</fullName>
    </submittedName>
</protein>
<name>A0A975T4P2_9NOST</name>
<dbReference type="InterPro" id="IPR008638">
    <property type="entry name" value="FhaB/CdiA-like_TPS"/>
</dbReference>
<dbReference type="EMBL" id="CP021056">
    <property type="protein sequence ID" value="QXE21890.1"/>
    <property type="molecule type" value="Genomic_DNA"/>
</dbReference>
<dbReference type="Proteomes" id="UP000683511">
    <property type="component" value="Chromosome"/>
</dbReference>
<gene>
    <name evidence="2" type="ORF">B6N60_00568</name>
</gene>
<keyword evidence="3" id="KW-1185">Reference proteome</keyword>
<organism evidence="2 3">
    <name type="scientific">Richelia sinica FACHB-800</name>
    <dbReference type="NCBI Taxonomy" id="1357546"/>
    <lineage>
        <taxon>Bacteria</taxon>
        <taxon>Bacillati</taxon>
        <taxon>Cyanobacteriota</taxon>
        <taxon>Cyanophyceae</taxon>
        <taxon>Nostocales</taxon>
        <taxon>Nostocaceae</taxon>
        <taxon>Richelia</taxon>
    </lineage>
</organism>
<dbReference type="SMART" id="SM00912">
    <property type="entry name" value="Haemagg_act"/>
    <property type="match status" value="1"/>
</dbReference>
<dbReference type="InterPro" id="IPR012334">
    <property type="entry name" value="Pectin_lyas_fold"/>
</dbReference>
<dbReference type="RefSeq" id="WP_190601068.1">
    <property type="nucleotide sequence ID" value="NZ_CP021056.1"/>
</dbReference>
<proteinExistence type="predicted"/>
<dbReference type="Pfam" id="PF05860">
    <property type="entry name" value="TPS"/>
    <property type="match status" value="1"/>
</dbReference>
<evidence type="ECO:0000313" key="2">
    <source>
        <dbReference type="EMBL" id="QXE21890.1"/>
    </source>
</evidence>
<feature type="domain" description="Filamentous haemagglutinin FhaB/tRNA nuclease CdiA-like TPS" evidence="1">
    <location>
        <begin position="38"/>
        <end position="151"/>
    </location>
</feature>
<dbReference type="SUPFAM" id="SSF51126">
    <property type="entry name" value="Pectin lyase-like"/>
    <property type="match status" value="4"/>
</dbReference>